<accession>A0ABQ3UTH0</accession>
<dbReference type="EMBL" id="BNJG01000002">
    <property type="protein sequence ID" value="GHO56066.1"/>
    <property type="molecule type" value="Genomic_DNA"/>
</dbReference>
<comment type="caution">
    <text evidence="1">The sequence shown here is derived from an EMBL/GenBank/DDBJ whole genome shotgun (WGS) entry which is preliminary data.</text>
</comment>
<proteinExistence type="predicted"/>
<evidence type="ECO:0000313" key="1">
    <source>
        <dbReference type="EMBL" id="GHO56066.1"/>
    </source>
</evidence>
<dbReference type="Proteomes" id="UP000654345">
    <property type="component" value="Unassembled WGS sequence"/>
</dbReference>
<gene>
    <name evidence="1" type="ORF">KSB_45410</name>
</gene>
<reference evidence="1 2" key="1">
    <citation type="journal article" date="2021" name="Int. J. Syst. Evol. Microbiol.">
        <title>Reticulibacter mediterranei gen. nov., sp. nov., within the new family Reticulibacteraceae fam. nov., and Ktedonospora formicarum gen. nov., sp. nov., Ktedonobacter robiniae sp. nov., Dictyobacter formicarum sp. nov. and Dictyobacter arantiisoli sp. nov., belonging to the class Ktedonobacteria.</title>
        <authorList>
            <person name="Yabe S."/>
            <person name="Zheng Y."/>
            <person name="Wang C.M."/>
            <person name="Sakai Y."/>
            <person name="Abe K."/>
            <person name="Yokota A."/>
            <person name="Donadio S."/>
            <person name="Cavaletti L."/>
            <person name="Monciardini P."/>
        </authorList>
    </citation>
    <scope>NUCLEOTIDE SEQUENCE [LARGE SCALE GENOMIC DNA]</scope>
    <source>
        <strain evidence="1 2">SOSP1-30</strain>
    </source>
</reference>
<sequence>MDRDDQILDLHPLYQILANEYTHHETHLCFFKQRKEGDKRLEGESVQGAFNLNLDGFDDFKTFN</sequence>
<evidence type="ECO:0000313" key="2">
    <source>
        <dbReference type="Proteomes" id="UP000654345"/>
    </source>
</evidence>
<organism evidence="1 2">
    <name type="scientific">Ktedonobacter robiniae</name>
    <dbReference type="NCBI Taxonomy" id="2778365"/>
    <lineage>
        <taxon>Bacteria</taxon>
        <taxon>Bacillati</taxon>
        <taxon>Chloroflexota</taxon>
        <taxon>Ktedonobacteria</taxon>
        <taxon>Ktedonobacterales</taxon>
        <taxon>Ktedonobacteraceae</taxon>
        <taxon>Ktedonobacter</taxon>
    </lineage>
</organism>
<name>A0ABQ3UTH0_9CHLR</name>
<keyword evidence="2" id="KW-1185">Reference proteome</keyword>
<protein>
    <submittedName>
        <fullName evidence="1">Uncharacterized protein</fullName>
    </submittedName>
</protein>